<keyword evidence="1" id="KW-0880">Kelch repeat</keyword>
<gene>
    <name evidence="2" type="ORF">D9C73_019127</name>
</gene>
<dbReference type="Pfam" id="PF01344">
    <property type="entry name" value="Kelch_1"/>
    <property type="match status" value="1"/>
</dbReference>
<sequence>MGVFFIVKEPTSMMKSIRCDHVHRGVSLTWDGLAVGGVALRTLRHSSVAVGDNIYVYGGIQEGNPTNDLMVFNTDNLVWQKWEVIHECKGAFRQSTLSATSIVFSVNMTAVVSRGGGEMRDLCSDAFTVRLFHIAITARCVAMATTVPNVRYELSECVPPNQSRNTPVNAQVSVNRDFSAVRDQAMKMIQTAFTLLNQEFQKLDRYTEKSELSKAAVVLQREKEAHEVHRQQQQQVQHGCIPV</sequence>
<evidence type="ECO:0000313" key="2">
    <source>
        <dbReference type="EMBL" id="TKS84106.1"/>
    </source>
</evidence>
<evidence type="ECO:0000313" key="3">
    <source>
        <dbReference type="Proteomes" id="UP000298787"/>
    </source>
</evidence>
<accession>A0A4U5V8F9</accession>
<keyword evidence="3" id="KW-1185">Reference proteome</keyword>
<reference evidence="2 3" key="1">
    <citation type="submission" date="2019-01" db="EMBL/GenBank/DDBJ databases">
        <title>Genome Assembly of Collichthys lucidus.</title>
        <authorList>
            <person name="Cai M."/>
            <person name="Xiao S."/>
        </authorList>
    </citation>
    <scope>NUCLEOTIDE SEQUENCE [LARGE SCALE GENOMIC DNA]</scope>
    <source>
        <strain evidence="2">JT15FE1705JMU</strain>
        <tissue evidence="2">Muscle</tissue>
    </source>
</reference>
<dbReference type="Gene3D" id="2.120.10.80">
    <property type="entry name" value="Kelch-type beta propeller"/>
    <property type="match status" value="1"/>
</dbReference>
<dbReference type="InterPro" id="IPR006652">
    <property type="entry name" value="Kelch_1"/>
</dbReference>
<name>A0A4U5V8F9_COLLU</name>
<dbReference type="Proteomes" id="UP000298787">
    <property type="component" value="Chromosome 16"/>
</dbReference>
<dbReference type="EMBL" id="CM014093">
    <property type="protein sequence ID" value="TKS84106.1"/>
    <property type="molecule type" value="Genomic_DNA"/>
</dbReference>
<dbReference type="SUPFAM" id="SSF117281">
    <property type="entry name" value="Kelch motif"/>
    <property type="match status" value="1"/>
</dbReference>
<evidence type="ECO:0000256" key="1">
    <source>
        <dbReference type="ARBA" id="ARBA00022441"/>
    </source>
</evidence>
<protein>
    <submittedName>
        <fullName evidence="2">Uncharacterized protein</fullName>
    </submittedName>
</protein>
<proteinExistence type="predicted"/>
<organism evidence="2 3">
    <name type="scientific">Collichthys lucidus</name>
    <name type="common">Big head croaker</name>
    <name type="synonym">Sciaena lucida</name>
    <dbReference type="NCBI Taxonomy" id="240159"/>
    <lineage>
        <taxon>Eukaryota</taxon>
        <taxon>Metazoa</taxon>
        <taxon>Chordata</taxon>
        <taxon>Craniata</taxon>
        <taxon>Vertebrata</taxon>
        <taxon>Euteleostomi</taxon>
        <taxon>Actinopterygii</taxon>
        <taxon>Neopterygii</taxon>
        <taxon>Teleostei</taxon>
        <taxon>Neoteleostei</taxon>
        <taxon>Acanthomorphata</taxon>
        <taxon>Eupercaria</taxon>
        <taxon>Sciaenidae</taxon>
        <taxon>Collichthys</taxon>
    </lineage>
</organism>
<dbReference type="InterPro" id="IPR015915">
    <property type="entry name" value="Kelch-typ_b-propeller"/>
</dbReference>
<dbReference type="AlphaFoldDB" id="A0A4U5V8F9"/>